<reference evidence="1 2" key="1">
    <citation type="submission" date="2017-04" db="EMBL/GenBank/DDBJ databases">
        <title>Comparative genome analysis of Subtercola boreus.</title>
        <authorList>
            <person name="Cho Y.-J."/>
            <person name="Cho A."/>
            <person name="Kim O.-S."/>
            <person name="Lee J.-I."/>
        </authorList>
    </citation>
    <scope>NUCLEOTIDE SEQUENCE [LARGE SCALE GENOMIC DNA]</scope>
    <source>
        <strain evidence="1 2">K300</strain>
    </source>
</reference>
<protein>
    <submittedName>
        <fullName evidence="1">Uncharacterized protein</fullName>
    </submittedName>
</protein>
<organism evidence="1 2">
    <name type="scientific">Subtercola boreus</name>
    <dbReference type="NCBI Taxonomy" id="120213"/>
    <lineage>
        <taxon>Bacteria</taxon>
        <taxon>Bacillati</taxon>
        <taxon>Actinomycetota</taxon>
        <taxon>Actinomycetes</taxon>
        <taxon>Micrococcales</taxon>
        <taxon>Microbacteriaceae</taxon>
        <taxon>Subtercola</taxon>
    </lineage>
</organism>
<keyword evidence="2" id="KW-1185">Reference proteome</keyword>
<dbReference type="SUPFAM" id="SSF53901">
    <property type="entry name" value="Thiolase-like"/>
    <property type="match status" value="1"/>
</dbReference>
<dbReference type="AlphaFoldDB" id="A0A3E0VGN3"/>
<evidence type="ECO:0000313" key="2">
    <source>
        <dbReference type="Proteomes" id="UP000256486"/>
    </source>
</evidence>
<dbReference type="InterPro" id="IPR016039">
    <property type="entry name" value="Thiolase-like"/>
</dbReference>
<dbReference type="Gene3D" id="3.40.47.10">
    <property type="match status" value="1"/>
</dbReference>
<dbReference type="EMBL" id="NBWZ01000001">
    <property type="protein sequence ID" value="RFA08530.1"/>
    <property type="molecule type" value="Genomic_DNA"/>
</dbReference>
<evidence type="ECO:0000313" key="1">
    <source>
        <dbReference type="EMBL" id="RFA08530.1"/>
    </source>
</evidence>
<sequence length="291" mass="29440">MLPPSAEIPGALDELIYSATSEALVAAKMTIGEIDGVCMASSDLNDGRAISTMTLTGSSGSFHKSEMRVCNDGLAAVWMGAAEVGSGAAETLMVASWNKFSDVVDPAAIPALALEPSMHRSLKYHPDAILSLRESAESGTVVITSAEPLQPNDTATAVVITADGHPKAGDLVLSGFGSSTGPYLRPGEPVLKPTQAAAAAALAFAGVDASRLSRVFVAGLHRIASADIAAALSVPESAIVREDPQTADLGYAAGLVALVHALNSGIDGPTLVISAAGLGVESANAVLVEKK</sequence>
<gene>
    <name evidence="1" type="ORF">B7R54_04295</name>
</gene>
<dbReference type="GO" id="GO:0016746">
    <property type="term" value="F:acyltransferase activity"/>
    <property type="evidence" value="ECO:0007669"/>
    <property type="project" value="InterPro"/>
</dbReference>
<dbReference type="Proteomes" id="UP000256486">
    <property type="component" value="Unassembled WGS sequence"/>
</dbReference>
<name>A0A3E0VGN3_9MICO</name>
<comment type="caution">
    <text evidence="1">The sequence shown here is derived from an EMBL/GenBank/DDBJ whole genome shotgun (WGS) entry which is preliminary data.</text>
</comment>
<accession>A0A3E0VGN3</accession>
<proteinExistence type="predicted"/>